<dbReference type="PRINTS" id="PR00604">
    <property type="entry name" value="CYTCHRMECIAB"/>
</dbReference>
<proteinExistence type="predicted"/>
<organism evidence="2 3">
    <name type="scientific">Aurantiacibacter gangjinensis</name>
    <dbReference type="NCBI Taxonomy" id="502682"/>
    <lineage>
        <taxon>Bacteria</taxon>
        <taxon>Pseudomonadati</taxon>
        <taxon>Pseudomonadota</taxon>
        <taxon>Alphaproteobacteria</taxon>
        <taxon>Sphingomonadales</taxon>
        <taxon>Erythrobacteraceae</taxon>
        <taxon>Aurantiacibacter</taxon>
    </lineage>
</organism>
<dbReference type="Proteomes" id="UP000053070">
    <property type="component" value="Unassembled WGS sequence"/>
</dbReference>
<evidence type="ECO:0000256" key="1">
    <source>
        <dbReference type="SAM" id="MobiDB-lite"/>
    </source>
</evidence>
<comment type="caution">
    <text evidence="2">The sequence shown here is derived from an EMBL/GenBank/DDBJ whole genome shotgun (WGS) entry which is preliminary data.</text>
</comment>
<evidence type="ECO:0000313" key="2">
    <source>
        <dbReference type="EMBL" id="KLE31099.1"/>
    </source>
</evidence>
<protein>
    <submittedName>
        <fullName evidence="2">Uncharacterized protein</fullName>
    </submittedName>
</protein>
<dbReference type="PANTHER" id="PTHR11961">
    <property type="entry name" value="CYTOCHROME C"/>
    <property type="match status" value="1"/>
</dbReference>
<dbReference type="SUPFAM" id="SSF46626">
    <property type="entry name" value="Cytochrome c"/>
    <property type="match status" value="1"/>
</dbReference>
<name>A0A0G9MKA9_9SPHN</name>
<dbReference type="GO" id="GO:0009055">
    <property type="term" value="F:electron transfer activity"/>
    <property type="evidence" value="ECO:0007669"/>
    <property type="project" value="InterPro"/>
</dbReference>
<reference evidence="2 3" key="1">
    <citation type="submission" date="2015-04" db="EMBL/GenBank/DDBJ databases">
        <title>The draft genome sequence of Erythrobacr gangjinensis K7-2.</title>
        <authorList>
            <person name="Zhuang L."/>
            <person name="Liu Y."/>
            <person name="Shao Z."/>
        </authorList>
    </citation>
    <scope>NUCLEOTIDE SEQUENCE [LARGE SCALE GENOMIC DNA]</scope>
    <source>
        <strain evidence="2 3">K7-2</strain>
    </source>
</reference>
<dbReference type="InterPro" id="IPR009056">
    <property type="entry name" value="Cyt_c-like_dom"/>
</dbReference>
<evidence type="ECO:0000313" key="3">
    <source>
        <dbReference type="Proteomes" id="UP000053070"/>
    </source>
</evidence>
<dbReference type="InterPro" id="IPR036909">
    <property type="entry name" value="Cyt_c-like_dom_sf"/>
</dbReference>
<sequence length="221" mass="22749">MNDRNNTIFGWVLFSGVVALGASIASATYFQADDPELPEGVEPGYFIEGAVAGAEEDVLPVAYYLNQGTAAAGEGVFARCQACHNVNAGGANGLGPALHGIVGAPKAAVAGFDYSSALTEMGGEWTFENLDAWLANPRQYAPGNKMSFPGLSDPQARADVILYMRENGGGPPIPEYVEEAPAEGEGDEDAGVEEGVTGEAAGTAAEQNAEGDTLTATEISQ</sequence>
<dbReference type="OrthoDB" id="9805828at2"/>
<dbReference type="GO" id="GO:0020037">
    <property type="term" value="F:heme binding"/>
    <property type="evidence" value="ECO:0007669"/>
    <property type="project" value="InterPro"/>
</dbReference>
<dbReference type="RefSeq" id="WP_047007809.1">
    <property type="nucleotide sequence ID" value="NZ_CP018098.1"/>
</dbReference>
<dbReference type="EMBL" id="LBHC01000003">
    <property type="protein sequence ID" value="KLE31099.1"/>
    <property type="molecule type" value="Genomic_DNA"/>
</dbReference>
<accession>A0A0G9MKA9</accession>
<dbReference type="PROSITE" id="PS51007">
    <property type="entry name" value="CYTC"/>
    <property type="match status" value="1"/>
</dbReference>
<dbReference type="PATRIC" id="fig|502682.8.peg.2598"/>
<dbReference type="STRING" id="502682.BMF35_b0057"/>
<feature type="region of interest" description="Disordered" evidence="1">
    <location>
        <begin position="169"/>
        <end position="221"/>
    </location>
</feature>
<dbReference type="Gene3D" id="1.10.760.10">
    <property type="entry name" value="Cytochrome c-like domain"/>
    <property type="match status" value="1"/>
</dbReference>
<dbReference type="InterPro" id="IPR002327">
    <property type="entry name" value="Cyt_c_1A/1B"/>
</dbReference>
<gene>
    <name evidence="2" type="ORF">AAW01_12740</name>
</gene>
<dbReference type="Pfam" id="PF00034">
    <property type="entry name" value="Cytochrom_C"/>
    <property type="match status" value="1"/>
</dbReference>
<feature type="compositionally biased region" description="Low complexity" evidence="1">
    <location>
        <begin position="193"/>
        <end position="211"/>
    </location>
</feature>
<dbReference type="AlphaFoldDB" id="A0A0G9MKA9"/>
<dbReference type="KEGG" id="egn:BMF35_b0057"/>
<feature type="compositionally biased region" description="Acidic residues" evidence="1">
    <location>
        <begin position="176"/>
        <end position="192"/>
    </location>
</feature>
<keyword evidence="3" id="KW-1185">Reference proteome</keyword>